<reference evidence="1" key="1">
    <citation type="submission" date="2015-06" db="EMBL/GenBank/DDBJ databases">
        <authorList>
            <person name="Hoefler B.C."/>
            <person name="Straight P.D."/>
        </authorList>
    </citation>
    <scope>NUCLEOTIDE SEQUENCE</scope>
</reference>
<dbReference type="OrthoDB" id="8122554at2759"/>
<feature type="non-terminal residue" evidence="1">
    <location>
        <position position="99"/>
    </location>
</feature>
<dbReference type="EMBL" id="GDHF01027872">
    <property type="protein sequence ID" value="JAI24442.1"/>
    <property type="molecule type" value="Transcribed_RNA"/>
</dbReference>
<evidence type="ECO:0000313" key="1">
    <source>
        <dbReference type="EMBL" id="JAI24442.1"/>
    </source>
</evidence>
<organism evidence="1">
    <name type="scientific">Bactrocera latifrons</name>
    <name type="common">Malaysian fruit fly</name>
    <name type="synonym">Chaetodacus latifrons</name>
    <dbReference type="NCBI Taxonomy" id="174628"/>
    <lineage>
        <taxon>Eukaryota</taxon>
        <taxon>Metazoa</taxon>
        <taxon>Ecdysozoa</taxon>
        <taxon>Arthropoda</taxon>
        <taxon>Hexapoda</taxon>
        <taxon>Insecta</taxon>
        <taxon>Pterygota</taxon>
        <taxon>Neoptera</taxon>
        <taxon>Endopterygota</taxon>
        <taxon>Diptera</taxon>
        <taxon>Brachycera</taxon>
        <taxon>Muscomorpha</taxon>
        <taxon>Tephritoidea</taxon>
        <taxon>Tephritidae</taxon>
        <taxon>Bactrocera</taxon>
        <taxon>Bactrocera</taxon>
    </lineage>
</organism>
<proteinExistence type="predicted"/>
<protein>
    <submittedName>
        <fullName evidence="1">Uncharacterized protein</fullName>
    </submittedName>
</protein>
<feature type="non-terminal residue" evidence="1">
    <location>
        <position position="1"/>
    </location>
</feature>
<sequence>SSRLQARFDIFSLQTFVSVLYSNKSSIIFQIPHIDDPAKGKMTEEDEATQVTENLQRRGQWAEDVQTRNVEVAKVSIRHAKPELWIAQVESQFIAAGIT</sequence>
<accession>A0A0K8UCP8</accession>
<name>A0A0K8UCP8_BACLA</name>
<dbReference type="AlphaFoldDB" id="A0A0K8UCP8"/>
<gene>
    <name evidence="1" type="ORF">c2_g1_i1</name>
</gene>